<dbReference type="AlphaFoldDB" id="A0AA48L9U4"/>
<dbReference type="KEGG" id="ccac:CcaHIS019_0701370"/>
<name>A0AA48L9U4_9TREE</name>
<feature type="compositionally biased region" description="Basic and acidic residues" evidence="1">
    <location>
        <begin position="779"/>
        <end position="788"/>
    </location>
</feature>
<reference evidence="2" key="1">
    <citation type="journal article" date="2023" name="BMC Genomics">
        <title>Chromosome-level genome assemblies of Cutaneotrichosporon spp. (Trichosporonales, Basidiomycota) reveal imbalanced evolution between nucleotide sequences and chromosome synteny.</title>
        <authorList>
            <person name="Kobayashi Y."/>
            <person name="Kayamori A."/>
            <person name="Aoki K."/>
            <person name="Shiwa Y."/>
            <person name="Matsutani M."/>
            <person name="Fujita N."/>
            <person name="Sugita T."/>
            <person name="Iwasaki W."/>
            <person name="Tanaka N."/>
            <person name="Takashima M."/>
        </authorList>
    </citation>
    <scope>NUCLEOTIDE SEQUENCE</scope>
    <source>
        <strain evidence="2">HIS019</strain>
    </source>
</reference>
<proteinExistence type="predicted"/>
<organism evidence="2 3">
    <name type="scientific">Cutaneotrichosporon cavernicola</name>
    <dbReference type="NCBI Taxonomy" id="279322"/>
    <lineage>
        <taxon>Eukaryota</taxon>
        <taxon>Fungi</taxon>
        <taxon>Dikarya</taxon>
        <taxon>Basidiomycota</taxon>
        <taxon>Agaricomycotina</taxon>
        <taxon>Tremellomycetes</taxon>
        <taxon>Trichosporonales</taxon>
        <taxon>Trichosporonaceae</taxon>
        <taxon>Cutaneotrichosporon</taxon>
    </lineage>
</organism>
<protein>
    <submittedName>
        <fullName evidence="2">Uncharacterized protein</fullName>
    </submittedName>
</protein>
<feature type="compositionally biased region" description="Basic and acidic residues" evidence="1">
    <location>
        <begin position="211"/>
        <end position="242"/>
    </location>
</feature>
<feature type="compositionally biased region" description="Basic residues" evidence="1">
    <location>
        <begin position="96"/>
        <end position="108"/>
    </location>
</feature>
<feature type="compositionally biased region" description="Polar residues" evidence="1">
    <location>
        <begin position="22"/>
        <end position="33"/>
    </location>
</feature>
<dbReference type="GeneID" id="85498435"/>
<feature type="region of interest" description="Disordered" evidence="1">
    <location>
        <begin position="357"/>
        <end position="430"/>
    </location>
</feature>
<feature type="compositionally biased region" description="Basic and acidic residues" evidence="1">
    <location>
        <begin position="1"/>
        <end position="12"/>
    </location>
</feature>
<evidence type="ECO:0000313" key="2">
    <source>
        <dbReference type="EMBL" id="BEI94565.1"/>
    </source>
</evidence>
<feature type="compositionally biased region" description="Low complexity" evidence="1">
    <location>
        <begin position="736"/>
        <end position="760"/>
    </location>
</feature>
<feature type="compositionally biased region" description="Low complexity" evidence="1">
    <location>
        <begin position="642"/>
        <end position="653"/>
    </location>
</feature>
<dbReference type="Proteomes" id="UP001233271">
    <property type="component" value="Chromosome 7a"/>
</dbReference>
<evidence type="ECO:0000313" key="3">
    <source>
        <dbReference type="Proteomes" id="UP001233271"/>
    </source>
</evidence>
<evidence type="ECO:0000256" key="1">
    <source>
        <dbReference type="SAM" id="MobiDB-lite"/>
    </source>
</evidence>
<feature type="compositionally biased region" description="Polar residues" evidence="1">
    <location>
        <begin position="80"/>
        <end position="94"/>
    </location>
</feature>
<feature type="compositionally biased region" description="Polar residues" evidence="1">
    <location>
        <begin position="487"/>
        <end position="502"/>
    </location>
</feature>
<feature type="compositionally biased region" description="Basic and acidic residues" evidence="1">
    <location>
        <begin position="123"/>
        <end position="133"/>
    </location>
</feature>
<gene>
    <name evidence="2" type="ORF">CcaverHIS019_0701370</name>
</gene>
<feature type="compositionally biased region" description="Low complexity" evidence="1">
    <location>
        <begin position="367"/>
        <end position="383"/>
    </location>
</feature>
<feature type="compositionally biased region" description="Polar residues" evidence="1">
    <location>
        <begin position="615"/>
        <end position="632"/>
    </location>
</feature>
<feature type="region of interest" description="Disordered" evidence="1">
    <location>
        <begin position="446"/>
        <end position="788"/>
    </location>
</feature>
<feature type="region of interest" description="Disordered" evidence="1">
    <location>
        <begin position="1"/>
        <end position="133"/>
    </location>
</feature>
<feature type="compositionally biased region" description="Basic and acidic residues" evidence="1">
    <location>
        <begin position="190"/>
        <end position="201"/>
    </location>
</feature>
<feature type="compositionally biased region" description="Basic and acidic residues" evidence="1">
    <location>
        <begin position="718"/>
        <end position="731"/>
    </location>
</feature>
<keyword evidence="3" id="KW-1185">Reference proteome</keyword>
<dbReference type="EMBL" id="AP028218">
    <property type="protein sequence ID" value="BEI94565.1"/>
    <property type="molecule type" value="Genomic_DNA"/>
</dbReference>
<feature type="compositionally biased region" description="Polar residues" evidence="1">
    <location>
        <begin position="42"/>
        <end position="61"/>
    </location>
</feature>
<feature type="compositionally biased region" description="Acidic residues" evidence="1">
    <location>
        <begin position="674"/>
        <end position="687"/>
    </location>
</feature>
<dbReference type="RefSeq" id="XP_060459830.1">
    <property type="nucleotide sequence ID" value="XM_060603547.1"/>
</dbReference>
<feature type="compositionally biased region" description="Basic and acidic residues" evidence="1">
    <location>
        <begin position="257"/>
        <end position="266"/>
    </location>
</feature>
<accession>A0AA48L9U4</accession>
<feature type="region of interest" description="Disordered" evidence="1">
    <location>
        <begin position="146"/>
        <end position="343"/>
    </location>
</feature>
<feature type="compositionally biased region" description="Low complexity" evidence="1">
    <location>
        <begin position="285"/>
        <end position="297"/>
    </location>
</feature>
<sequence>MSNPRVDPHPDKWLSAPKAPKSATQRPLVSSSFRVHVGIATPPTTTRKSANNSATFASGSTSRKRPVSEVTPTAPLADRNIQSYLTPPTSNTQPVKRLHTSSKLKNASHLHQSPTRRSPRLQRNRECDREDGIRERSVMLEAWRASVPPPALSPVKRLREVASPSPAPSFEIIEPPASLGPAHVPSSAIDIDKRLSGKDSRPQTVLPSRVETGRDSEAARAGRESARYETEAQRVTQRDAIRERKRVRLGPEEGVDENTRGRVVDTKHRRALGDFKSVAHHSSERSSSPRSSSPSERTPLASKNANALRRYSSAVVESVCARDSKWPKRQPAPRTPIIPSAFPTRSQVIPSAFPARLRKAPVESSQPSFSTKPTPASTTPPKSRIAHHHVTPPKSRTPQRRDQLETLFDFPPAPPRQPVFKPVSPKPISDWRPVEMQAETLMTWSMGGGAMTLGPGPQSSSPILDGGQPDDLPAPVDEDDDVIPETVPSQFFPNLVGTSSSPARPPQESHLLSSPPDPIDAFNAIDEPGTPGDHDECTPEEPSSPSPRRTRGGMHPPSSPPRIPASPSKSPTKPLVRHSKQDMAKRRRVMDHALFSSLSEASQAKPGPRVPSFPRPTQNRKTPPLSKSQSRKTGPMRKPQAKKSASSSKSQSKLEAFGYSRSSARGTREFDVSFSDEEDLDFGDADERDSSPAAGRSDLGAVPFAPPHPSLRPMGVREQAKRESAAMERHQAQRGSLSSSDWSSPLPMISSAVTDDSSSQSDERLDAQVSESTRAWWDGLEHDKSSDM</sequence>